<dbReference type="Gene3D" id="3.80.30.30">
    <property type="match status" value="1"/>
</dbReference>
<dbReference type="InterPro" id="IPR040086">
    <property type="entry name" value="MJ0683-like"/>
</dbReference>
<keyword evidence="2" id="KW-0408">Iron</keyword>
<dbReference type="PANTHER" id="PTHR43432">
    <property type="entry name" value="SLR0285 PROTEIN"/>
    <property type="match status" value="1"/>
</dbReference>
<dbReference type="GO" id="GO:0046872">
    <property type="term" value="F:metal ion binding"/>
    <property type="evidence" value="ECO:0007669"/>
    <property type="project" value="UniProtKB-KW"/>
</dbReference>
<keyword evidence="3" id="KW-0411">Iron-sulfur</keyword>
<dbReference type="GO" id="GO:0051536">
    <property type="term" value="F:iron-sulfur cluster binding"/>
    <property type="evidence" value="ECO:0007669"/>
    <property type="project" value="UniProtKB-KW"/>
</dbReference>
<dbReference type="SUPFAM" id="SSF102114">
    <property type="entry name" value="Radical SAM enzymes"/>
    <property type="match status" value="1"/>
</dbReference>
<evidence type="ECO:0000256" key="3">
    <source>
        <dbReference type="ARBA" id="ARBA00023014"/>
    </source>
</evidence>
<dbReference type="InterPro" id="IPR006638">
    <property type="entry name" value="Elp3/MiaA/NifB-like_rSAM"/>
</dbReference>
<gene>
    <name evidence="5" type="ORF">SAMN05428998_113108</name>
</gene>
<dbReference type="RefSeq" id="WP_085123784.1">
    <property type="nucleotide sequence ID" value="NZ_FWZX01000013.1"/>
</dbReference>
<evidence type="ECO:0000256" key="2">
    <source>
        <dbReference type="ARBA" id="ARBA00023004"/>
    </source>
</evidence>
<reference evidence="5 6" key="1">
    <citation type="submission" date="2017-04" db="EMBL/GenBank/DDBJ databases">
        <authorList>
            <person name="Afonso C.L."/>
            <person name="Miller P.J."/>
            <person name="Scott M.A."/>
            <person name="Spackman E."/>
            <person name="Goraichik I."/>
            <person name="Dimitrov K.M."/>
            <person name="Suarez D.L."/>
            <person name="Swayne D.E."/>
        </authorList>
    </citation>
    <scope>NUCLEOTIDE SEQUENCE [LARGE SCALE GENOMIC DNA]</scope>
    <source>
        <strain evidence="5 6">USBA 355</strain>
    </source>
</reference>
<accession>A0A1Y6C677</accession>
<dbReference type="GO" id="GO:0016829">
    <property type="term" value="F:lyase activity"/>
    <property type="evidence" value="ECO:0007669"/>
    <property type="project" value="UniProtKB-KW"/>
</dbReference>
<dbReference type="STRING" id="560819.SAMN05428998_113108"/>
<evidence type="ECO:0000256" key="1">
    <source>
        <dbReference type="ARBA" id="ARBA00022723"/>
    </source>
</evidence>
<evidence type="ECO:0000313" key="6">
    <source>
        <dbReference type="Proteomes" id="UP000192917"/>
    </source>
</evidence>
<evidence type="ECO:0000313" key="5">
    <source>
        <dbReference type="EMBL" id="SMF39068.1"/>
    </source>
</evidence>
<keyword evidence="5" id="KW-0456">Lyase</keyword>
<keyword evidence="1" id="KW-0479">Metal-binding</keyword>
<keyword evidence="6" id="KW-1185">Reference proteome</keyword>
<evidence type="ECO:0000259" key="4">
    <source>
        <dbReference type="SMART" id="SM00729"/>
    </source>
</evidence>
<proteinExistence type="predicted"/>
<feature type="domain" description="Elp3/MiaA/NifB-like radical SAM core" evidence="4">
    <location>
        <begin position="70"/>
        <end position="295"/>
    </location>
</feature>
<dbReference type="SFLD" id="SFLDS00029">
    <property type="entry name" value="Radical_SAM"/>
    <property type="match status" value="1"/>
</dbReference>
<dbReference type="Proteomes" id="UP000192917">
    <property type="component" value="Unassembled WGS sequence"/>
</dbReference>
<protein>
    <submittedName>
        <fullName evidence="5">DNA repair photolyase</fullName>
    </submittedName>
</protein>
<dbReference type="PANTHER" id="PTHR43432:SF3">
    <property type="entry name" value="SLR0285 PROTEIN"/>
    <property type="match status" value="1"/>
</dbReference>
<dbReference type="CDD" id="cd01335">
    <property type="entry name" value="Radical_SAM"/>
    <property type="match status" value="1"/>
</dbReference>
<dbReference type="InterPro" id="IPR058240">
    <property type="entry name" value="rSAM_sf"/>
</dbReference>
<sequence>MSELPQIRVRKGRGAVTNQAGRFEPCTREAVDDGWSTDEALREATRVETQVLPDSSRTILASNDSPDVPFERSINPYRGCEHGCIYCFARPTHAYLGLSAGLDFETKIFAKHDAPALLRKELARRSYKPSTLALGAVTDPYQPVERRLGITRGIIEVLAEARHPFAIVTKSAGVLRDLDLLGPLGKAGLAKVCLSVTSLDRDLARILEPRASTPTRRLEAIRGLAEAGVPVAVLASPMIPAINDMELERILAAARQAGATSASYIMVRLPLEIAPLVEEWLEAHFPERKAKVLSLIRQSRGGKLYDSQWGKRMRGEGAHADALARRFRLAARRLGFDERRWVLDTSQFVRPAADARQMSLL</sequence>
<dbReference type="AlphaFoldDB" id="A0A1Y6C677"/>
<name>A0A1Y6C677_9PROT</name>
<dbReference type="EMBL" id="FWZX01000013">
    <property type="protein sequence ID" value="SMF39068.1"/>
    <property type="molecule type" value="Genomic_DNA"/>
</dbReference>
<dbReference type="NCBIfam" id="NF033668">
    <property type="entry name" value="rSAM_PA0069"/>
    <property type="match status" value="1"/>
</dbReference>
<organism evidence="5 6">
    <name type="scientific">Tistlia consotensis USBA 355</name>
    <dbReference type="NCBI Taxonomy" id="560819"/>
    <lineage>
        <taxon>Bacteria</taxon>
        <taxon>Pseudomonadati</taxon>
        <taxon>Pseudomonadota</taxon>
        <taxon>Alphaproteobacteria</taxon>
        <taxon>Rhodospirillales</taxon>
        <taxon>Rhodovibrionaceae</taxon>
        <taxon>Tistlia</taxon>
    </lineage>
</organism>
<dbReference type="Pfam" id="PF04055">
    <property type="entry name" value="Radical_SAM"/>
    <property type="match status" value="1"/>
</dbReference>
<dbReference type="SMART" id="SM00729">
    <property type="entry name" value="Elp3"/>
    <property type="match status" value="1"/>
</dbReference>
<dbReference type="SFLD" id="SFLDG01084">
    <property type="entry name" value="Uncharacterised_Radical_SAM_Su"/>
    <property type="match status" value="1"/>
</dbReference>
<dbReference type="InterPro" id="IPR007197">
    <property type="entry name" value="rSAM"/>
</dbReference>